<feature type="coiled-coil region" evidence="5">
    <location>
        <begin position="270"/>
        <end position="427"/>
    </location>
</feature>
<feature type="coiled-coil region" evidence="5">
    <location>
        <begin position="950"/>
        <end position="1089"/>
    </location>
</feature>
<comment type="subcellular location">
    <subcellularLocation>
        <location evidence="1">Cytoplasm</location>
        <location evidence="1">Cytoskeleton</location>
        <location evidence="1">Microtubule organizing center</location>
        <location evidence="1">Centrosome</location>
        <location evidence="1">Centriole</location>
    </subcellularLocation>
</comment>
<dbReference type="SUPFAM" id="SSF57997">
    <property type="entry name" value="Tropomyosin"/>
    <property type="match status" value="1"/>
</dbReference>
<feature type="coiled-coil region" evidence="5">
    <location>
        <begin position="642"/>
        <end position="788"/>
    </location>
</feature>
<dbReference type="EMBL" id="KL433258">
    <property type="protein sequence ID" value="KFW92196.1"/>
    <property type="molecule type" value="Genomic_DNA"/>
</dbReference>
<dbReference type="PANTHER" id="PTHR20544:SF1">
    <property type="entry name" value="CENTROSOMAL PROTEIN 135KDA"/>
    <property type="match status" value="1"/>
</dbReference>
<organism evidence="7 8">
    <name type="scientific">Phalacrocorax carbo</name>
    <name type="common">Great cormorant</name>
    <name type="synonym">Pelecanus carbo</name>
    <dbReference type="NCBI Taxonomy" id="9209"/>
    <lineage>
        <taxon>Eukaryota</taxon>
        <taxon>Metazoa</taxon>
        <taxon>Chordata</taxon>
        <taxon>Craniata</taxon>
        <taxon>Vertebrata</taxon>
        <taxon>Euteleostomi</taxon>
        <taxon>Archelosauria</taxon>
        <taxon>Archosauria</taxon>
        <taxon>Dinosauria</taxon>
        <taxon>Saurischia</taxon>
        <taxon>Theropoda</taxon>
        <taxon>Coelurosauria</taxon>
        <taxon>Aves</taxon>
        <taxon>Neognathae</taxon>
        <taxon>Neoaves</taxon>
        <taxon>Aequornithes</taxon>
        <taxon>Suliformes</taxon>
        <taxon>Phalacrocoracidae</taxon>
        <taxon>Phalacrocorax</taxon>
    </lineage>
</organism>
<dbReference type="PANTHER" id="PTHR20544">
    <property type="entry name" value="CENTROSOMAL PROTEIN CEP135"/>
    <property type="match status" value="1"/>
</dbReference>
<dbReference type="Gene3D" id="1.10.287.1490">
    <property type="match status" value="1"/>
</dbReference>
<reference evidence="7 8" key="1">
    <citation type="submission" date="2014-04" db="EMBL/GenBank/DDBJ databases">
        <title>Genome evolution of avian class.</title>
        <authorList>
            <person name="Zhang G."/>
            <person name="Li C."/>
        </authorList>
    </citation>
    <scope>NUCLEOTIDE SEQUENCE [LARGE SCALE GENOMIC DNA]</scope>
    <source>
        <strain evidence="7">BGI_N336</strain>
    </source>
</reference>
<dbReference type="GO" id="GO:0005814">
    <property type="term" value="C:centriole"/>
    <property type="evidence" value="ECO:0007669"/>
    <property type="project" value="UniProtKB-SubCell"/>
</dbReference>
<keyword evidence="2" id="KW-0963">Cytoplasm</keyword>
<feature type="coiled-coil region" evidence="5">
    <location>
        <begin position="824"/>
        <end position="900"/>
    </location>
</feature>
<evidence type="ECO:0000313" key="8">
    <source>
        <dbReference type="Proteomes" id="UP000053238"/>
    </source>
</evidence>
<dbReference type="InterPro" id="IPR051877">
    <property type="entry name" value="Centriole_BasalBody_StrucProt"/>
</dbReference>
<evidence type="ECO:0000256" key="5">
    <source>
        <dbReference type="SAM" id="Coils"/>
    </source>
</evidence>
<feature type="region of interest" description="Disordered" evidence="6">
    <location>
        <begin position="1124"/>
        <end position="1155"/>
    </location>
</feature>
<dbReference type="CDD" id="cd22292">
    <property type="entry name" value="cc_Cep135_MBD"/>
    <property type="match status" value="1"/>
</dbReference>
<dbReference type="Gene3D" id="1.10.287.2610">
    <property type="match status" value="1"/>
</dbReference>
<protein>
    <submittedName>
        <fullName evidence="7">Centrosomal protein of 135 kDa</fullName>
    </submittedName>
</protein>
<feature type="coiled-coil region" evidence="5">
    <location>
        <begin position="504"/>
        <end position="601"/>
    </location>
</feature>
<sequence>MTTTAERRFINLRKRLDQLGYRQPLGVESLPLVEHLFSDLVHTTESLRSAKLSAGKTEKECSNYDVILEPYKTENAKLTRENNELHLEILKLKEQSDRHIKDLKASLRRVEHETSDLKFLNNQYVHKIKMLEKENKAKTEKIQQLQEKNLQAVVQTPGGRKRSIPFRRQRMQIDQPVPPSSVSAYPVPQPEDPYIADLLQVADNRIHELQSEVTELQEKLEISERGMKNYSKQVELRDKEIERLMLALDGGRSHEVISLESRSKSNEKLISHLNLQVEYLQQTNKELENRIQDLLDTKQNVTSEVVHLSNKNEELCQELNEIDHLAQQLERHKEIVLETADKEIGEAKKEIERKHSEIQDLEETITKLKSELCSCRKENERLSEELFGKTDDKENLEVLLNQLEQEKQRLTEKTESLELRERELVLEIERMRLECGIALGDKSPSRLDAFVKTLEDDRDYYKRELEYLQKMIKRRPSPSRRTPEKVKFLLSRQAEKTMEIREDLRFITRERDELRSMLDRFEKHMIEIQSNVKLLTAERDRLNVLYEQSQVELNRMRREAKHSLISQSHMEEERDIALTDFRRLMAEKESLREKLKQLILLAVFNLNLFKSQVVIVFYTITCLVIFLKLQIEMDRCELRTTVAILKERISSLENELKMKCSKLAQTSDESSQFKAEICSLQLLNDQLQRSVEDLQHRLSLKKDELQSAQEEIVKLEEKIDRLNQRSTSQDEAVNVLRSTITVLDKEKDSLQETVDEKTERIACLDDNLANKEKTITHLRLTLSELESSTDHMKDILSNRDREISSLHRQLDTSHAELAETGRVKEMALKENRRLQDDLATMARENQAISAELEDAIREKEEMKTRVHNYITEVSRFETLMASKEKENQELLEKFRMLHTQAEEWEMKAHQAEGESSSIRLELLSVDTDRRHLRERVELLEKEIQGHIVAHQAYESQISSITKNMSKLEEVIKRESQDKSSVLADLASVRELCVKLESNKELLSRQLTSKSMDYERVLGELEDLKSEAELLKKQLSSERLTVQNLETLLATSRDKEFQNHLTSHEKDSEIQLLKDKLTLAESKLSSSNREIPILRSKVAQLQTDCDVLKRQLTTERFERERAIQEMRRHGLSTSSLRASPPLSSTLRSPSHSPERT</sequence>
<dbReference type="Proteomes" id="UP000053238">
    <property type="component" value="Unassembled WGS sequence"/>
</dbReference>
<feature type="coiled-coil region" evidence="5">
    <location>
        <begin position="199"/>
        <end position="233"/>
    </location>
</feature>
<proteinExistence type="inferred from homology"/>
<keyword evidence="5" id="KW-0175">Coiled coil</keyword>
<evidence type="ECO:0000256" key="6">
    <source>
        <dbReference type="SAM" id="MobiDB-lite"/>
    </source>
</evidence>
<evidence type="ECO:0000256" key="2">
    <source>
        <dbReference type="ARBA" id="ARBA00022490"/>
    </source>
</evidence>
<comment type="similarity">
    <text evidence="4">Belongs to the CEP135/TSGA10 family.</text>
</comment>
<feature type="compositionally biased region" description="Low complexity" evidence="6">
    <location>
        <begin position="1130"/>
        <end position="1155"/>
    </location>
</feature>
<feature type="coiled-coil region" evidence="5">
    <location>
        <begin position="75"/>
        <end position="155"/>
    </location>
</feature>
<accession>A0A093QUI4</accession>
<evidence type="ECO:0000256" key="4">
    <source>
        <dbReference type="ARBA" id="ARBA00038123"/>
    </source>
</evidence>
<evidence type="ECO:0000256" key="1">
    <source>
        <dbReference type="ARBA" id="ARBA00004114"/>
    </source>
</evidence>
<dbReference type="AlphaFoldDB" id="A0A093QUI4"/>
<evidence type="ECO:0000256" key="3">
    <source>
        <dbReference type="ARBA" id="ARBA00023212"/>
    </source>
</evidence>
<feature type="non-terminal residue" evidence="7">
    <location>
        <position position="1155"/>
    </location>
</feature>
<gene>
    <name evidence="7" type="ORF">N336_05332</name>
</gene>
<evidence type="ECO:0000313" key="7">
    <source>
        <dbReference type="EMBL" id="KFW92196.1"/>
    </source>
</evidence>
<keyword evidence="8" id="KW-1185">Reference proteome</keyword>
<name>A0A093QUI4_PHACA</name>
<keyword evidence="3" id="KW-0206">Cytoskeleton</keyword>